<keyword evidence="1" id="KW-0732">Signal</keyword>
<protein>
    <recommendedName>
        <fullName evidence="4">Ubiquitin 3 binding protein But2 C-terminal domain-containing protein</fullName>
    </recommendedName>
</protein>
<feature type="signal peptide" evidence="1">
    <location>
        <begin position="1"/>
        <end position="19"/>
    </location>
</feature>
<sequence length="205" mass="20757">MQFLMFPVLILALATAVSGGPVKPRQGQSQVEITFIGAANAQFTQSFPTDGSIIQITNPLSISHISSSSAGIQCAFNGIDHGVTAVNGAQAVDVGPPQTQVSGSCRPLGSGPNPPAPVLTPRPVGGQVQIIFIGAANAQFTQSFPTSGATVQISNPLSISHIESNTNGVSCVFNGIDHSVTAVNGAQLVDVGPPQTQVSGSCRAA</sequence>
<organism evidence="2 3">
    <name type="scientific">Aspergillus turcosus</name>
    <dbReference type="NCBI Taxonomy" id="1245748"/>
    <lineage>
        <taxon>Eukaryota</taxon>
        <taxon>Fungi</taxon>
        <taxon>Dikarya</taxon>
        <taxon>Ascomycota</taxon>
        <taxon>Pezizomycotina</taxon>
        <taxon>Eurotiomycetes</taxon>
        <taxon>Eurotiomycetidae</taxon>
        <taxon>Eurotiales</taxon>
        <taxon>Aspergillaceae</taxon>
        <taxon>Aspergillus</taxon>
        <taxon>Aspergillus subgen. Fumigati</taxon>
    </lineage>
</organism>
<keyword evidence="3" id="KW-1185">Reference proteome</keyword>
<comment type="caution">
    <text evidence="2">The sequence shown here is derived from an EMBL/GenBank/DDBJ whole genome shotgun (WGS) entry which is preliminary data.</text>
</comment>
<dbReference type="Proteomes" id="UP000215289">
    <property type="component" value="Unassembled WGS sequence"/>
</dbReference>
<accession>A0A229X4Z9</accession>
<dbReference type="AlphaFoldDB" id="A0A229X4Z9"/>
<evidence type="ECO:0008006" key="4">
    <source>
        <dbReference type="Google" id="ProtNLM"/>
    </source>
</evidence>
<dbReference type="EMBL" id="NIDN02000094">
    <property type="protein sequence ID" value="RLL96918.1"/>
    <property type="molecule type" value="Genomic_DNA"/>
</dbReference>
<dbReference type="OrthoDB" id="4509278at2759"/>
<evidence type="ECO:0000313" key="3">
    <source>
        <dbReference type="Proteomes" id="UP000215289"/>
    </source>
</evidence>
<feature type="chain" id="PRO_5043152595" description="Ubiquitin 3 binding protein But2 C-terminal domain-containing protein" evidence="1">
    <location>
        <begin position="20"/>
        <end position="205"/>
    </location>
</feature>
<gene>
    <name evidence="2" type="ORF">CFD26_100301</name>
</gene>
<evidence type="ECO:0000256" key="1">
    <source>
        <dbReference type="SAM" id="SignalP"/>
    </source>
</evidence>
<name>A0A229X4Z9_9EURO</name>
<reference evidence="2 3" key="1">
    <citation type="submission" date="2018-08" db="EMBL/GenBank/DDBJ databases">
        <title>Draft genome sequences of two Aspergillus turcosus clinical strains isolated from bronchoalveolar lavage fluid: one azole-susceptible and the other azole-resistant.</title>
        <authorList>
            <person name="Parent-Michaud M."/>
            <person name="Dufresne P.J."/>
            <person name="Fournier E."/>
            <person name="Martineau C."/>
            <person name="Moreira S."/>
            <person name="Perkins V."/>
            <person name="De Repentigny L."/>
            <person name="Dufresne S.F."/>
        </authorList>
    </citation>
    <scope>NUCLEOTIDE SEQUENCE [LARGE SCALE GENOMIC DNA]</scope>
    <source>
        <strain evidence="2">HMR AF 1038</strain>
    </source>
</reference>
<proteinExistence type="predicted"/>
<evidence type="ECO:0000313" key="2">
    <source>
        <dbReference type="EMBL" id="RLL96918.1"/>
    </source>
</evidence>